<protein>
    <recommendedName>
        <fullName evidence="4">tRNA-5-taurinomethyluridine 2-sulfurtransferase</fullName>
        <ecNumber evidence="4">2.8.1.14</ecNumber>
    </recommendedName>
</protein>
<dbReference type="InterPro" id="IPR046884">
    <property type="entry name" value="MnmA-like_central"/>
</dbReference>
<dbReference type="HAMAP" id="MF_00144">
    <property type="entry name" value="tRNA_thiouridyl_MnmA"/>
    <property type="match status" value="1"/>
</dbReference>
<proteinExistence type="inferred from homology"/>
<dbReference type="Pfam" id="PF03054">
    <property type="entry name" value="tRNA_Me_trans"/>
    <property type="match status" value="1"/>
</dbReference>
<evidence type="ECO:0000256" key="4">
    <source>
        <dbReference type="ARBA" id="ARBA00011953"/>
    </source>
</evidence>
<keyword evidence="7" id="KW-0819">tRNA processing</keyword>
<evidence type="ECO:0000256" key="8">
    <source>
        <dbReference type="ARBA" id="ARBA00022741"/>
    </source>
</evidence>
<keyword evidence="10" id="KW-0694">RNA-binding</keyword>
<dbReference type="GO" id="GO:0000049">
    <property type="term" value="F:tRNA binding"/>
    <property type="evidence" value="ECO:0007669"/>
    <property type="project" value="UniProtKB-KW"/>
</dbReference>
<keyword evidence="6" id="KW-0808">Transferase</keyword>
<dbReference type="InterPro" id="IPR004506">
    <property type="entry name" value="MnmA-like"/>
</dbReference>
<evidence type="ECO:0000256" key="11">
    <source>
        <dbReference type="ARBA" id="ARBA00023157"/>
    </source>
</evidence>
<dbReference type="FunFam" id="2.30.30.280:FF:000001">
    <property type="entry name" value="tRNA-specific 2-thiouridylase MnmA"/>
    <property type="match status" value="1"/>
</dbReference>
<name>A0A6P7GAS9_DIAVI</name>
<evidence type="ECO:0000256" key="1">
    <source>
        <dbReference type="ARBA" id="ARBA00003986"/>
    </source>
</evidence>
<comment type="catalytic activity">
    <reaction evidence="12">
        <text>5-taurinomethyluridine(34) in tRNA + S-sulfanyl-L-cysteinyl-[protein] + AH2 + ATP = 5-taurinomethyl-2-thiouridine(34) in tRNA + L-cysteinyl-[protein] + A + AMP + diphosphate + H(+)</text>
        <dbReference type="Rhea" id="RHEA:47040"/>
        <dbReference type="Rhea" id="RHEA-COMP:10131"/>
        <dbReference type="Rhea" id="RHEA-COMP:11726"/>
        <dbReference type="Rhea" id="RHEA-COMP:11732"/>
        <dbReference type="Rhea" id="RHEA-COMP:11733"/>
        <dbReference type="ChEBI" id="CHEBI:13193"/>
        <dbReference type="ChEBI" id="CHEBI:15378"/>
        <dbReference type="ChEBI" id="CHEBI:17499"/>
        <dbReference type="ChEBI" id="CHEBI:29950"/>
        <dbReference type="ChEBI" id="CHEBI:30616"/>
        <dbReference type="ChEBI" id="CHEBI:33019"/>
        <dbReference type="ChEBI" id="CHEBI:61963"/>
        <dbReference type="ChEBI" id="CHEBI:87171"/>
        <dbReference type="ChEBI" id="CHEBI:87172"/>
        <dbReference type="ChEBI" id="CHEBI:456215"/>
        <dbReference type="EC" id="2.8.1.14"/>
    </reaction>
</comment>
<evidence type="ECO:0000313" key="15">
    <source>
        <dbReference type="RefSeq" id="XP_028146264.1"/>
    </source>
</evidence>
<dbReference type="Pfam" id="PF20258">
    <property type="entry name" value="tRNA_Me_trans_C"/>
    <property type="match status" value="1"/>
</dbReference>
<dbReference type="InterPro" id="IPR014729">
    <property type="entry name" value="Rossmann-like_a/b/a_fold"/>
</dbReference>
<evidence type="ECO:0000256" key="2">
    <source>
        <dbReference type="ARBA" id="ARBA00004173"/>
    </source>
</evidence>
<dbReference type="GO" id="GO:0005739">
    <property type="term" value="C:mitochondrion"/>
    <property type="evidence" value="ECO:0007669"/>
    <property type="project" value="UniProtKB-SubCell"/>
</dbReference>
<comment type="similarity">
    <text evidence="3">Belongs to the MnmA/TRMU family.</text>
</comment>
<evidence type="ECO:0000256" key="3">
    <source>
        <dbReference type="ARBA" id="ARBA00006191"/>
    </source>
</evidence>
<dbReference type="NCBIfam" id="TIGR00420">
    <property type="entry name" value="trmU"/>
    <property type="match status" value="1"/>
</dbReference>
<dbReference type="NCBIfam" id="NF001138">
    <property type="entry name" value="PRK00143.1"/>
    <property type="match status" value="1"/>
</dbReference>
<dbReference type="PANTHER" id="PTHR11933:SF5">
    <property type="entry name" value="MITOCHONDRIAL TRNA-SPECIFIC 2-THIOURIDYLASE 1"/>
    <property type="match status" value="1"/>
</dbReference>
<evidence type="ECO:0000256" key="7">
    <source>
        <dbReference type="ARBA" id="ARBA00022694"/>
    </source>
</evidence>
<keyword evidence="9" id="KW-0067">ATP-binding</keyword>
<sequence>MFKKVAIGISGGVDSAVAALLLKRRVFLGFNVSGVFMQNWDIRDEKGICSSEEDFKDAQFVCDKLGIKLHHVNFVKQYWNEVFCQLVKEYEMGATPNPDVLCNRNVKFNYFYKYAMENLGADAIATGHYANTSFGPYLEKYEPDKAIKLLLAKDVRKDQTFFLCQIRQDTLRKTMFPLGNFSKFEVKHMAAENNLERIALKPESMGICFIGSRNFQDFIREYISDKPGNFVDIDTGQIVGHHNGIHQWTLGQRSRISGVPEAYFIARKDVERNIIYVASGTDHPILLSDLFFTGVPHWIHSEPPELQSSNILECNFKFQHTQHWKPCEVCKTTHGLTVKLYEEKRALTNGQYAVFSKDGECLGSAKIITTPITSFSYNYNLDKYEGRNLDVERNKIAT</sequence>
<dbReference type="RefSeq" id="XP_028146264.1">
    <property type="nucleotide sequence ID" value="XM_028290463.1"/>
</dbReference>
<evidence type="ECO:0000256" key="5">
    <source>
        <dbReference type="ARBA" id="ARBA00022555"/>
    </source>
</evidence>
<dbReference type="AlphaFoldDB" id="A0A6P7GAS9"/>
<dbReference type="InterPro" id="IPR023382">
    <property type="entry name" value="MnmA-like_central_sf"/>
</dbReference>
<dbReference type="InterPro" id="IPR046885">
    <property type="entry name" value="MnmA-like_C"/>
</dbReference>
<comment type="function">
    <text evidence="1">Catalyzes the 2-thiolation of uridine at the wobble position (U34) of mitochondrial tRNA(Lys), tRNA(Glu) and tRNA(Gln). Required for the formation of 5-taurinomethyl-2-thiouridine (tm5s2U) of mitochondrial tRNA(Lys), tRNA(Glu), and tRNA(Gln) at the wobble position. ATP is required to activate the C2 atom of the wobble base.</text>
</comment>
<evidence type="ECO:0000256" key="12">
    <source>
        <dbReference type="ARBA" id="ARBA00049564"/>
    </source>
</evidence>
<keyword evidence="8" id="KW-0547">Nucleotide-binding</keyword>
<dbReference type="Gene3D" id="2.40.30.10">
    <property type="entry name" value="Translation factors"/>
    <property type="match status" value="1"/>
</dbReference>
<dbReference type="Gene3D" id="2.30.30.280">
    <property type="entry name" value="Adenine nucleotide alpha hydrolases-like domains"/>
    <property type="match status" value="1"/>
</dbReference>
<evidence type="ECO:0000256" key="9">
    <source>
        <dbReference type="ARBA" id="ARBA00022840"/>
    </source>
</evidence>
<evidence type="ECO:0000259" key="14">
    <source>
        <dbReference type="Pfam" id="PF20259"/>
    </source>
</evidence>
<comment type="subcellular location">
    <subcellularLocation>
        <location evidence="2">Mitochondrion</location>
    </subcellularLocation>
</comment>
<dbReference type="Gene3D" id="3.40.50.620">
    <property type="entry name" value="HUPs"/>
    <property type="match status" value="1"/>
</dbReference>
<dbReference type="GO" id="GO:0061708">
    <property type="term" value="F:tRNA-5-taurinomethyluridine 2-sulfurtransferase"/>
    <property type="evidence" value="ECO:0007669"/>
    <property type="project" value="UniProtKB-EC"/>
</dbReference>
<gene>
    <name evidence="15" type="primary">LOC114339781</name>
</gene>
<dbReference type="EC" id="2.8.1.14" evidence="4"/>
<dbReference type="InParanoid" id="A0A6P7GAS9"/>
<evidence type="ECO:0000256" key="6">
    <source>
        <dbReference type="ARBA" id="ARBA00022679"/>
    </source>
</evidence>
<dbReference type="GO" id="GO:0005524">
    <property type="term" value="F:ATP binding"/>
    <property type="evidence" value="ECO:0007669"/>
    <property type="project" value="UniProtKB-KW"/>
</dbReference>
<feature type="domain" description="tRNA-specific 2-thiouridylase MnmA-like central" evidence="14">
    <location>
        <begin position="216"/>
        <end position="278"/>
    </location>
</feature>
<dbReference type="GO" id="GO:0002143">
    <property type="term" value="P:tRNA wobble position uridine thiolation"/>
    <property type="evidence" value="ECO:0007669"/>
    <property type="project" value="TreeGrafter"/>
</dbReference>
<evidence type="ECO:0000256" key="10">
    <source>
        <dbReference type="ARBA" id="ARBA00022884"/>
    </source>
</evidence>
<keyword evidence="5" id="KW-0820">tRNA-binding</keyword>
<keyword evidence="11" id="KW-1015">Disulfide bond</keyword>
<dbReference type="Pfam" id="PF20259">
    <property type="entry name" value="tRNA_Me_trans_M"/>
    <property type="match status" value="1"/>
</dbReference>
<organism evidence="15">
    <name type="scientific">Diabrotica virgifera virgifera</name>
    <name type="common">western corn rootworm</name>
    <dbReference type="NCBI Taxonomy" id="50390"/>
    <lineage>
        <taxon>Eukaryota</taxon>
        <taxon>Metazoa</taxon>
        <taxon>Ecdysozoa</taxon>
        <taxon>Arthropoda</taxon>
        <taxon>Hexapoda</taxon>
        <taxon>Insecta</taxon>
        <taxon>Pterygota</taxon>
        <taxon>Neoptera</taxon>
        <taxon>Endopterygota</taxon>
        <taxon>Coleoptera</taxon>
        <taxon>Polyphaga</taxon>
        <taxon>Cucujiformia</taxon>
        <taxon>Chrysomeloidea</taxon>
        <taxon>Chrysomelidae</taxon>
        <taxon>Galerucinae</taxon>
        <taxon>Diabroticina</taxon>
        <taxon>Diabroticites</taxon>
        <taxon>Diabrotica</taxon>
    </lineage>
</organism>
<dbReference type="PANTHER" id="PTHR11933">
    <property type="entry name" value="TRNA 5-METHYLAMINOMETHYL-2-THIOURIDYLATE -METHYLTRANSFERASE"/>
    <property type="match status" value="1"/>
</dbReference>
<dbReference type="SUPFAM" id="SSF52402">
    <property type="entry name" value="Adenine nucleotide alpha hydrolases-like"/>
    <property type="match status" value="1"/>
</dbReference>
<dbReference type="FunCoup" id="A0A6P7GAS9">
    <property type="interactions" value="1532"/>
</dbReference>
<dbReference type="CDD" id="cd01998">
    <property type="entry name" value="MnmA_TRMU-like"/>
    <property type="match status" value="1"/>
</dbReference>
<accession>A0A6P7GAS9</accession>
<dbReference type="FunFam" id="3.40.50.620:FF:000104">
    <property type="entry name" value="Mitochondrial tRNA-specific 2-thiouridylase 1"/>
    <property type="match status" value="1"/>
</dbReference>
<feature type="domain" description="tRNA-specific 2-thiouridylase MnmA-like C-terminal" evidence="13">
    <location>
        <begin position="292"/>
        <end position="367"/>
    </location>
</feature>
<reference evidence="15" key="1">
    <citation type="submission" date="2025-08" db="UniProtKB">
        <authorList>
            <consortium name="RefSeq"/>
        </authorList>
    </citation>
    <scope>IDENTIFICATION</scope>
    <source>
        <tissue evidence="15">Whole insect</tissue>
    </source>
</reference>
<evidence type="ECO:0000259" key="13">
    <source>
        <dbReference type="Pfam" id="PF20258"/>
    </source>
</evidence>